<comment type="pathway">
    <text evidence="8">Protein modification; lipoprotein biosynthesis (N-acyl transfer).</text>
</comment>
<dbReference type="InterPro" id="IPR004563">
    <property type="entry name" value="Apolipo_AcylTrfase"/>
</dbReference>
<dbReference type="GO" id="GO:0016410">
    <property type="term" value="F:N-acyltransferase activity"/>
    <property type="evidence" value="ECO:0007669"/>
    <property type="project" value="UniProtKB-UniRule"/>
</dbReference>
<evidence type="ECO:0000256" key="6">
    <source>
        <dbReference type="ARBA" id="ARBA00023136"/>
    </source>
</evidence>
<comment type="function">
    <text evidence="8">Catalyzes the phospholipid dependent N-acylation of the N-terminal cysteine of apolipoprotein, the last step in lipoprotein maturation.</text>
</comment>
<feature type="domain" description="CN hydrolase" evidence="9">
    <location>
        <begin position="167"/>
        <end position="443"/>
    </location>
</feature>
<feature type="transmembrane region" description="Helical" evidence="8">
    <location>
        <begin position="179"/>
        <end position="195"/>
    </location>
</feature>
<comment type="subcellular location">
    <subcellularLocation>
        <location evidence="1 8">Cell membrane</location>
        <topology evidence="1 8">Multi-pass membrane protein</topology>
    </subcellularLocation>
</comment>
<evidence type="ECO:0000256" key="1">
    <source>
        <dbReference type="ARBA" id="ARBA00004651"/>
    </source>
</evidence>
<dbReference type="PANTHER" id="PTHR38686:SF1">
    <property type="entry name" value="APOLIPOPROTEIN N-ACYLTRANSFERASE"/>
    <property type="match status" value="1"/>
</dbReference>
<keyword evidence="4 8" id="KW-0812">Transmembrane</keyword>
<dbReference type="SUPFAM" id="SSF56317">
    <property type="entry name" value="Carbon-nitrogen hydrolase"/>
    <property type="match status" value="1"/>
</dbReference>
<dbReference type="UniPathway" id="UPA00666"/>
<keyword evidence="10" id="KW-0449">Lipoprotein</keyword>
<evidence type="ECO:0000256" key="7">
    <source>
        <dbReference type="ARBA" id="ARBA00023315"/>
    </source>
</evidence>
<comment type="similarity">
    <text evidence="8">Belongs to the CN hydrolase family. Apolipoprotein N-acyltransferase subfamily.</text>
</comment>
<protein>
    <recommendedName>
        <fullName evidence="8">Apolipoprotein N-acyltransferase</fullName>
        <shortName evidence="8">ALP N-acyltransferase</shortName>
        <ecNumber evidence="8">2.3.1.269</ecNumber>
    </recommendedName>
</protein>
<dbReference type="InterPro" id="IPR036526">
    <property type="entry name" value="C-N_Hydrolase_sf"/>
</dbReference>
<dbReference type="Gene3D" id="3.60.110.10">
    <property type="entry name" value="Carbon-nitrogen hydrolase"/>
    <property type="match status" value="1"/>
</dbReference>
<comment type="catalytic activity">
    <reaction evidence="8">
        <text>N-terminal S-1,2-diacyl-sn-glyceryl-L-cysteinyl-[lipoprotein] + a glycerophospholipid = N-acyl-S-1,2-diacyl-sn-glyceryl-L-cysteinyl-[lipoprotein] + a 2-acyl-sn-glycero-3-phospholipid + H(+)</text>
        <dbReference type="Rhea" id="RHEA:48228"/>
        <dbReference type="Rhea" id="RHEA-COMP:14681"/>
        <dbReference type="Rhea" id="RHEA-COMP:14684"/>
        <dbReference type="ChEBI" id="CHEBI:15378"/>
        <dbReference type="ChEBI" id="CHEBI:136912"/>
        <dbReference type="ChEBI" id="CHEBI:140656"/>
        <dbReference type="ChEBI" id="CHEBI:140657"/>
        <dbReference type="ChEBI" id="CHEBI:140660"/>
        <dbReference type="EC" id="2.3.1.269"/>
    </reaction>
</comment>
<evidence type="ECO:0000256" key="8">
    <source>
        <dbReference type="HAMAP-Rule" id="MF_01148"/>
    </source>
</evidence>
<feature type="transmembrane region" description="Helical" evidence="8">
    <location>
        <begin position="144"/>
        <end position="167"/>
    </location>
</feature>
<dbReference type="Pfam" id="PF20154">
    <property type="entry name" value="LNT_N"/>
    <property type="match status" value="1"/>
</dbReference>
<dbReference type="EC" id="2.3.1.269" evidence="8"/>
<keyword evidence="5 8" id="KW-1133">Transmembrane helix</keyword>
<keyword evidence="6 8" id="KW-0472">Membrane</keyword>
<evidence type="ECO:0000256" key="4">
    <source>
        <dbReference type="ARBA" id="ARBA00022692"/>
    </source>
</evidence>
<dbReference type="GO" id="GO:0042158">
    <property type="term" value="P:lipoprotein biosynthetic process"/>
    <property type="evidence" value="ECO:0007669"/>
    <property type="project" value="UniProtKB-UniRule"/>
</dbReference>
<dbReference type="NCBIfam" id="TIGR00546">
    <property type="entry name" value="lnt"/>
    <property type="match status" value="1"/>
</dbReference>
<keyword evidence="2 8" id="KW-1003">Cell membrane</keyword>
<keyword evidence="7 8" id="KW-0012">Acyltransferase</keyword>
<evidence type="ECO:0000256" key="5">
    <source>
        <dbReference type="ARBA" id="ARBA00022989"/>
    </source>
</evidence>
<dbReference type="AlphaFoldDB" id="A0A3S0IA12"/>
<feature type="transmembrane region" description="Helical" evidence="8">
    <location>
        <begin position="48"/>
        <end position="72"/>
    </location>
</feature>
<comment type="caution">
    <text evidence="10">The sequence shown here is derived from an EMBL/GenBank/DDBJ whole genome shotgun (WGS) entry which is preliminary data.</text>
</comment>
<accession>A0A3S0IA12</accession>
<dbReference type="GO" id="GO:0005886">
    <property type="term" value="C:plasma membrane"/>
    <property type="evidence" value="ECO:0007669"/>
    <property type="project" value="UniProtKB-SubCell"/>
</dbReference>
<dbReference type="OrthoDB" id="9804277at2"/>
<evidence type="ECO:0000313" key="11">
    <source>
        <dbReference type="Proteomes" id="UP000277766"/>
    </source>
</evidence>
<dbReference type="Proteomes" id="UP000277766">
    <property type="component" value="Unassembled WGS sequence"/>
</dbReference>
<keyword evidence="3 8" id="KW-0808">Transferase</keyword>
<dbReference type="EMBL" id="RXPE01000006">
    <property type="protein sequence ID" value="RTR28714.1"/>
    <property type="molecule type" value="Genomic_DNA"/>
</dbReference>
<dbReference type="InterPro" id="IPR045378">
    <property type="entry name" value="LNT_N"/>
</dbReference>
<evidence type="ECO:0000256" key="2">
    <source>
        <dbReference type="ARBA" id="ARBA00022475"/>
    </source>
</evidence>
<reference evidence="10 11" key="1">
    <citation type="submission" date="2018-12" db="EMBL/GenBank/DDBJ databases">
        <title>Deinococcus radiophilus ATCC 27603 genome sequencing and assembly.</title>
        <authorList>
            <person name="Maclea K.S."/>
            <person name="Maynard C.R."/>
        </authorList>
    </citation>
    <scope>NUCLEOTIDE SEQUENCE [LARGE SCALE GENOMIC DNA]</scope>
    <source>
        <strain evidence="10 11">ATCC 27603</strain>
    </source>
</reference>
<proteinExistence type="inferred from homology"/>
<dbReference type="HAMAP" id="MF_01148">
    <property type="entry name" value="Lnt"/>
    <property type="match status" value="1"/>
</dbReference>
<dbReference type="Pfam" id="PF00795">
    <property type="entry name" value="CN_hydrolase"/>
    <property type="match status" value="1"/>
</dbReference>
<feature type="transmembrane region" description="Helical" evidence="8">
    <location>
        <begin position="12"/>
        <end position="36"/>
    </location>
</feature>
<feature type="transmembrane region" description="Helical" evidence="8">
    <location>
        <begin position="78"/>
        <end position="102"/>
    </location>
</feature>
<feature type="transmembrane region" description="Helical" evidence="8">
    <location>
        <begin position="109"/>
        <end position="132"/>
    </location>
</feature>
<keyword evidence="11" id="KW-1185">Reference proteome</keyword>
<evidence type="ECO:0000256" key="3">
    <source>
        <dbReference type="ARBA" id="ARBA00022679"/>
    </source>
</evidence>
<dbReference type="RefSeq" id="WP_126351663.1">
    <property type="nucleotide sequence ID" value="NZ_CP086380.1"/>
</dbReference>
<dbReference type="PROSITE" id="PS50263">
    <property type="entry name" value="CN_HYDROLASE"/>
    <property type="match status" value="1"/>
</dbReference>
<dbReference type="PANTHER" id="PTHR38686">
    <property type="entry name" value="APOLIPOPROTEIN N-ACYLTRANSFERASE"/>
    <property type="match status" value="1"/>
</dbReference>
<evidence type="ECO:0000313" key="10">
    <source>
        <dbReference type="EMBL" id="RTR28714.1"/>
    </source>
</evidence>
<dbReference type="InterPro" id="IPR003010">
    <property type="entry name" value="C-N_Hydrolase"/>
</dbReference>
<evidence type="ECO:0000259" key="9">
    <source>
        <dbReference type="PROSITE" id="PS50263"/>
    </source>
</evidence>
<sequence>MRRSSDILALSWGLVTAALTLTPWAWLSVLPLAVWLHHAAQADTARRMGVAAFAYTGLHLWWIAVLAAKIFGVPPLGGLALILYAIQGLFFAALGWLVLRFFHTPRARLWALAGGWVILEWLRTLGTLAFPWPTLGYVWLDTPVAQVAALGGLLLLSWLAVTTAVALADALITRRPWPLLTLLGLLGLSTAYGLTRLPAQGEPARAFLTRTEVDGFDRFSGGLLPELLSASQDRPAGEVLIWSETALDVNAGDQVLFPGPGISGAHLREEDFGRNLAVAIDSDGQILVQNDKGRPVPFGEAFPLQDVLGPLYTTLGGLTGFDLSTSIRPAQQMIPLVLEGIRYGVYICYDSVFSWPARQLTRQGAEVLVNVSNDSWYAAAGVQQHFNMGRVRAIENRRWVLRSVQRGWAGSVNDLGQPVQVLKEGTGGFSAEYQRLTGQTIYTRLGDAPVLLLALALILGAQRLNLNSDLSFQVKEVES</sequence>
<organism evidence="10 11">
    <name type="scientific">Deinococcus radiophilus</name>
    <dbReference type="NCBI Taxonomy" id="32062"/>
    <lineage>
        <taxon>Bacteria</taxon>
        <taxon>Thermotogati</taxon>
        <taxon>Deinococcota</taxon>
        <taxon>Deinococci</taxon>
        <taxon>Deinococcales</taxon>
        <taxon>Deinococcaceae</taxon>
        <taxon>Deinococcus</taxon>
    </lineage>
</organism>
<name>A0A3S0IA12_9DEIO</name>
<gene>
    <name evidence="8 10" type="primary">lnt</name>
    <name evidence="10" type="ORF">EJ104_05000</name>
</gene>